<evidence type="ECO:0000259" key="7">
    <source>
        <dbReference type="Pfam" id="PF13847"/>
    </source>
</evidence>
<keyword evidence="1 6" id="KW-0489">Methyltransferase</keyword>
<accession>A0AAV1N3M3</accession>
<dbReference type="InterPro" id="IPR025714">
    <property type="entry name" value="Methyltranfer_dom"/>
</dbReference>
<dbReference type="CDD" id="cd02440">
    <property type="entry name" value="AdoMet_MTases"/>
    <property type="match status" value="1"/>
</dbReference>
<dbReference type="Gene3D" id="2.40.50.1070">
    <property type="match status" value="1"/>
</dbReference>
<dbReference type="InterPro" id="IPR025823">
    <property type="entry name" value="TRM2B_chor"/>
</dbReference>
<dbReference type="GO" id="GO:0032259">
    <property type="term" value="P:methylation"/>
    <property type="evidence" value="ECO:0007669"/>
    <property type="project" value="UniProtKB-KW"/>
</dbReference>
<dbReference type="PANTHER" id="PTHR45904:SF1">
    <property type="entry name" value="TRNA (URACIL-5-)-METHYLTRANSFERASE HOMOLOG B"/>
    <property type="match status" value="1"/>
</dbReference>
<evidence type="ECO:0000256" key="3">
    <source>
        <dbReference type="ARBA" id="ARBA00022691"/>
    </source>
</evidence>
<comment type="caution">
    <text evidence="6">Lacks conserved residue(s) required for the propagation of feature annotation.</text>
</comment>
<dbReference type="EMBL" id="CAWUFR010000012">
    <property type="protein sequence ID" value="CAK6953176.1"/>
    <property type="molecule type" value="Genomic_DNA"/>
</dbReference>
<dbReference type="PROSITE" id="PS51621">
    <property type="entry name" value="SAM_MT_RNA_M5U_1"/>
    <property type="match status" value="1"/>
</dbReference>
<dbReference type="AlphaFoldDB" id="A0AAV1N3M3"/>
<keyword evidence="3 6" id="KW-0949">S-adenosyl-L-methionine</keyword>
<evidence type="ECO:0000256" key="6">
    <source>
        <dbReference type="PROSITE-ProRule" id="PRU01024"/>
    </source>
</evidence>
<organism evidence="8 9">
    <name type="scientific">Scomber scombrus</name>
    <name type="common">Atlantic mackerel</name>
    <name type="synonym">Scomber vernalis</name>
    <dbReference type="NCBI Taxonomy" id="13677"/>
    <lineage>
        <taxon>Eukaryota</taxon>
        <taxon>Metazoa</taxon>
        <taxon>Chordata</taxon>
        <taxon>Craniata</taxon>
        <taxon>Vertebrata</taxon>
        <taxon>Euteleostomi</taxon>
        <taxon>Actinopterygii</taxon>
        <taxon>Neopterygii</taxon>
        <taxon>Teleostei</taxon>
        <taxon>Neoteleostei</taxon>
        <taxon>Acanthomorphata</taxon>
        <taxon>Pelagiaria</taxon>
        <taxon>Scombriformes</taxon>
        <taxon>Scombridae</taxon>
        <taxon>Scomber</taxon>
    </lineage>
</organism>
<dbReference type="Proteomes" id="UP001314229">
    <property type="component" value="Unassembled WGS sequence"/>
</dbReference>
<evidence type="ECO:0000256" key="1">
    <source>
        <dbReference type="ARBA" id="ARBA00022603"/>
    </source>
</evidence>
<dbReference type="InterPro" id="IPR010280">
    <property type="entry name" value="U5_MeTrfase_fam"/>
</dbReference>
<feature type="active site" description="Nucleophile" evidence="6">
    <location>
        <position position="425"/>
    </location>
</feature>
<dbReference type="PANTHER" id="PTHR45904">
    <property type="entry name" value="TRNA (URACIL-5-)-METHYLTRANSFERASE"/>
    <property type="match status" value="1"/>
</dbReference>
<dbReference type="PROSITE" id="PS51687">
    <property type="entry name" value="SAM_MT_RNA_M5U"/>
    <property type="match status" value="1"/>
</dbReference>
<dbReference type="Pfam" id="PF13847">
    <property type="entry name" value="Methyltransf_31"/>
    <property type="match status" value="1"/>
</dbReference>
<proteinExistence type="inferred from homology"/>
<keyword evidence="2 6" id="KW-0808">Transferase</keyword>
<comment type="catalytic activity">
    <reaction evidence="5">
        <text>uridine(54) in tRNA + S-adenosyl-L-methionine = 5-methyluridine(54) in tRNA + S-adenosyl-L-homocysteine + H(+)</text>
        <dbReference type="Rhea" id="RHEA:42712"/>
        <dbReference type="Rhea" id="RHEA-COMP:10167"/>
        <dbReference type="Rhea" id="RHEA-COMP:10193"/>
        <dbReference type="ChEBI" id="CHEBI:15378"/>
        <dbReference type="ChEBI" id="CHEBI:57856"/>
        <dbReference type="ChEBI" id="CHEBI:59789"/>
        <dbReference type="ChEBI" id="CHEBI:65315"/>
        <dbReference type="ChEBI" id="CHEBI:74447"/>
        <dbReference type="EC" id="2.1.1.35"/>
    </reaction>
    <physiologicalReaction direction="left-to-right" evidence="5">
        <dbReference type="Rhea" id="RHEA:42713"/>
    </physiologicalReaction>
</comment>
<sequence>MTATPSMLRCTPGRKRVLEVIADQRRTPSKKKWRKSQKKPPWTDSLSWEERLADVVTPLWRLSYEEQLELKQKQQENILSQLSGYLSGDSLSHSSPPVRSKASFPVLPILPSPVRDGYRNKSTFSVNRGVDGNPKTVGFYLGTGRHGNIVCVNGDHLLNMPEKHKQVARCYQDFLRLSSLEPCLLFHTGGHWREVTVRTNAEGRTMAIVYFHPQTLTPEEVVVHKAELLDYFTQGTGAVCQLDSLFFQESTMTRCAHEESPYQLLHGQTHIYEEVLGFMFRISADAFFQVNQAAAQVLYSTIRDVCVPNWKEGRGRTEVGDTLLDVCCGTGAIGITVSPRVERIIGIELIEQAVEDARHNAALNNVLNCEFIPGKAEAVLPGLISQFNSARLTAVVNPARAGLHHCVIRALRNQPAIRRLVYVSCKPDGEAMRNFRELCCAPDPKKKLIGEPFSPTLAVPVDMFPHTPHCELVLLFER</sequence>
<protein>
    <recommendedName>
        <fullName evidence="4">tRNA (uracil(54)-C(5))-methyltransferase</fullName>
        <ecNumber evidence="4">2.1.1.35</ecNumber>
    </recommendedName>
</protein>
<dbReference type="InterPro" id="IPR045850">
    <property type="entry name" value="TRM2_met"/>
</dbReference>
<evidence type="ECO:0000313" key="9">
    <source>
        <dbReference type="Proteomes" id="UP001314229"/>
    </source>
</evidence>
<keyword evidence="9" id="KW-1185">Reference proteome</keyword>
<reference evidence="8 9" key="1">
    <citation type="submission" date="2024-01" db="EMBL/GenBank/DDBJ databases">
        <authorList>
            <person name="Alioto T."/>
            <person name="Alioto T."/>
            <person name="Gomez Garrido J."/>
        </authorList>
    </citation>
    <scope>NUCLEOTIDE SEQUENCE [LARGE SCALE GENOMIC DNA]</scope>
</reference>
<evidence type="ECO:0000313" key="8">
    <source>
        <dbReference type="EMBL" id="CAK6953176.1"/>
    </source>
</evidence>
<comment type="caution">
    <text evidence="8">The sequence shown here is derived from an EMBL/GenBank/DDBJ whole genome shotgun (WGS) entry which is preliminary data.</text>
</comment>
<evidence type="ECO:0000256" key="4">
    <source>
        <dbReference type="ARBA" id="ARBA00033763"/>
    </source>
</evidence>
<feature type="binding site" evidence="6">
    <location>
        <position position="348"/>
    </location>
    <ligand>
        <name>S-adenosyl-L-methionine</name>
        <dbReference type="ChEBI" id="CHEBI:59789"/>
    </ligand>
</feature>
<name>A0AAV1N3M3_SCOSC</name>
<comment type="similarity">
    <text evidence="6">Belongs to the class I-like SAM-binding methyltransferase superfamily. RNA M5U methyltransferase family.</text>
</comment>
<evidence type="ECO:0000256" key="5">
    <source>
        <dbReference type="ARBA" id="ARBA00047278"/>
    </source>
</evidence>
<feature type="binding site" evidence="6">
    <location>
        <position position="397"/>
    </location>
    <ligand>
        <name>S-adenosyl-L-methionine</name>
        <dbReference type="ChEBI" id="CHEBI:59789"/>
    </ligand>
</feature>
<dbReference type="GO" id="GO:0030697">
    <property type="term" value="F:tRNA (uracil(54)-C5)-methyltransferase activity, S-adenosyl methionine-dependent"/>
    <property type="evidence" value="ECO:0007669"/>
    <property type="project" value="UniProtKB-EC"/>
</dbReference>
<dbReference type="EC" id="2.1.1.35" evidence="4"/>
<dbReference type="InterPro" id="IPR029063">
    <property type="entry name" value="SAM-dependent_MTases_sf"/>
</dbReference>
<gene>
    <name evidence="8" type="ORF">FSCOSCO3_A033398</name>
</gene>
<dbReference type="GO" id="GO:0003723">
    <property type="term" value="F:RNA binding"/>
    <property type="evidence" value="ECO:0007669"/>
    <property type="project" value="TreeGrafter"/>
</dbReference>
<dbReference type="SUPFAM" id="SSF53335">
    <property type="entry name" value="S-adenosyl-L-methionine-dependent methyltransferases"/>
    <property type="match status" value="1"/>
</dbReference>
<evidence type="ECO:0000256" key="2">
    <source>
        <dbReference type="ARBA" id="ARBA00022679"/>
    </source>
</evidence>
<feature type="domain" description="Methyltransferase" evidence="7">
    <location>
        <begin position="320"/>
        <end position="389"/>
    </location>
</feature>
<dbReference type="Gene3D" id="3.40.50.150">
    <property type="entry name" value="Vaccinia Virus protein VP39"/>
    <property type="match status" value="1"/>
</dbReference>
<feature type="binding site" evidence="6">
    <location>
        <position position="289"/>
    </location>
    <ligand>
        <name>S-adenosyl-L-methionine</name>
        <dbReference type="ChEBI" id="CHEBI:59789"/>
    </ligand>
</feature>
<dbReference type="GO" id="GO:0006396">
    <property type="term" value="P:RNA processing"/>
    <property type="evidence" value="ECO:0007669"/>
    <property type="project" value="InterPro"/>
</dbReference>